<dbReference type="EMBL" id="GL376566">
    <property type="status" value="NOT_ANNOTATED_CDS"/>
    <property type="molecule type" value="Genomic_DNA"/>
</dbReference>
<feature type="domain" description="N-acetyltransferase" evidence="2">
    <location>
        <begin position="14"/>
        <end position="186"/>
    </location>
</feature>
<dbReference type="PROSITE" id="PS51186">
    <property type="entry name" value="GNAT"/>
    <property type="match status" value="1"/>
</dbReference>
<dbReference type="GO" id="GO:0008080">
    <property type="term" value="F:N-acetyltransferase activity"/>
    <property type="evidence" value="ECO:0007669"/>
    <property type="project" value="InterPro"/>
</dbReference>
<dbReference type="AlphaFoldDB" id="K3XAQ4"/>
<dbReference type="InterPro" id="IPR000182">
    <property type="entry name" value="GNAT_dom"/>
</dbReference>
<dbReference type="VEuPathDB" id="FungiDB:PYU1_G014273"/>
<evidence type="ECO:0000256" key="1">
    <source>
        <dbReference type="ARBA" id="ARBA00022679"/>
    </source>
</evidence>
<dbReference type="SUPFAM" id="SSF55729">
    <property type="entry name" value="Acyl-CoA N-acyltransferases (Nat)"/>
    <property type="match status" value="1"/>
</dbReference>
<dbReference type="HOGENOM" id="CLU_013985_11_3_1"/>
<dbReference type="STRING" id="431595.K3XAQ4"/>
<organism evidence="3 4">
    <name type="scientific">Globisporangium ultimum (strain ATCC 200006 / CBS 805.95 / DAOM BR144)</name>
    <name type="common">Pythium ultimum</name>
    <dbReference type="NCBI Taxonomy" id="431595"/>
    <lineage>
        <taxon>Eukaryota</taxon>
        <taxon>Sar</taxon>
        <taxon>Stramenopiles</taxon>
        <taxon>Oomycota</taxon>
        <taxon>Peronosporomycetes</taxon>
        <taxon>Pythiales</taxon>
        <taxon>Pythiaceae</taxon>
        <taxon>Globisporangium</taxon>
    </lineage>
</organism>
<keyword evidence="4" id="KW-1185">Reference proteome</keyword>
<reference evidence="3" key="3">
    <citation type="submission" date="2015-02" db="UniProtKB">
        <authorList>
            <consortium name="EnsemblProtists"/>
        </authorList>
    </citation>
    <scope>IDENTIFICATION</scope>
    <source>
        <strain evidence="3">DAOM BR144</strain>
    </source>
</reference>
<evidence type="ECO:0000259" key="2">
    <source>
        <dbReference type="PROSITE" id="PS51186"/>
    </source>
</evidence>
<reference evidence="4" key="1">
    <citation type="journal article" date="2010" name="Genome Biol.">
        <title>Genome sequence of the necrotrophic plant pathogen Pythium ultimum reveals original pathogenicity mechanisms and effector repertoire.</title>
        <authorList>
            <person name="Levesque C.A."/>
            <person name="Brouwer H."/>
            <person name="Cano L."/>
            <person name="Hamilton J.P."/>
            <person name="Holt C."/>
            <person name="Huitema E."/>
            <person name="Raffaele S."/>
            <person name="Robideau G.P."/>
            <person name="Thines M."/>
            <person name="Win J."/>
            <person name="Zerillo M.M."/>
            <person name="Beakes G.W."/>
            <person name="Boore J.L."/>
            <person name="Busam D."/>
            <person name="Dumas B."/>
            <person name="Ferriera S."/>
            <person name="Fuerstenberg S.I."/>
            <person name="Gachon C.M."/>
            <person name="Gaulin E."/>
            <person name="Govers F."/>
            <person name="Grenville-Briggs L."/>
            <person name="Horner N."/>
            <person name="Hostetler J."/>
            <person name="Jiang R.H."/>
            <person name="Johnson J."/>
            <person name="Krajaejun T."/>
            <person name="Lin H."/>
            <person name="Meijer H.J."/>
            <person name="Moore B."/>
            <person name="Morris P."/>
            <person name="Phuntmart V."/>
            <person name="Puiu D."/>
            <person name="Shetty J."/>
            <person name="Stajich J.E."/>
            <person name="Tripathy S."/>
            <person name="Wawra S."/>
            <person name="van West P."/>
            <person name="Whitty B.R."/>
            <person name="Coutinho P.M."/>
            <person name="Henrissat B."/>
            <person name="Martin F."/>
            <person name="Thomas P.D."/>
            <person name="Tyler B.M."/>
            <person name="De Vries R.P."/>
            <person name="Kamoun S."/>
            <person name="Yandell M."/>
            <person name="Tisserat N."/>
            <person name="Buell C.R."/>
        </authorList>
    </citation>
    <scope>NUCLEOTIDE SEQUENCE</scope>
    <source>
        <strain evidence="4">DAOM:BR144</strain>
    </source>
</reference>
<dbReference type="InParanoid" id="K3XAQ4"/>
<name>K3XAQ4_GLOUD</name>
<dbReference type="EnsemblProtists" id="PYU1_T014303">
    <property type="protein sequence ID" value="PYU1_T014303"/>
    <property type="gene ID" value="PYU1_G014273"/>
</dbReference>
<dbReference type="OMA" id="YCAADHD"/>
<evidence type="ECO:0000313" key="3">
    <source>
        <dbReference type="EnsemblProtists" id="PYU1_T014303"/>
    </source>
</evidence>
<dbReference type="Gene3D" id="3.40.630.30">
    <property type="match status" value="1"/>
</dbReference>
<dbReference type="Proteomes" id="UP000019132">
    <property type="component" value="Unassembled WGS sequence"/>
</dbReference>
<dbReference type="Pfam" id="PF00583">
    <property type="entry name" value="Acetyltransf_1"/>
    <property type="match status" value="1"/>
</dbReference>
<dbReference type="InterPro" id="IPR016181">
    <property type="entry name" value="Acyl_CoA_acyltransferase"/>
</dbReference>
<accession>K3XAQ4</accession>
<protein>
    <recommendedName>
        <fullName evidence="2">N-acetyltransferase domain-containing protein</fullName>
    </recommendedName>
</protein>
<dbReference type="CDD" id="cd04301">
    <property type="entry name" value="NAT_SF"/>
    <property type="match status" value="1"/>
</dbReference>
<keyword evidence="1" id="KW-0808">Transferase</keyword>
<dbReference type="InterPro" id="IPR050769">
    <property type="entry name" value="NAT_camello-type"/>
</dbReference>
<reference evidence="4" key="2">
    <citation type="submission" date="2010-04" db="EMBL/GenBank/DDBJ databases">
        <authorList>
            <person name="Buell R."/>
            <person name="Hamilton J."/>
            <person name="Hostetler J."/>
        </authorList>
    </citation>
    <scope>NUCLEOTIDE SEQUENCE [LARGE SCALE GENOMIC DNA]</scope>
    <source>
        <strain evidence="4">DAOM:BR144</strain>
    </source>
</reference>
<dbReference type="PANTHER" id="PTHR13947:SF37">
    <property type="entry name" value="LD18367P"/>
    <property type="match status" value="1"/>
</dbReference>
<evidence type="ECO:0000313" key="4">
    <source>
        <dbReference type="Proteomes" id="UP000019132"/>
    </source>
</evidence>
<dbReference type="PANTHER" id="PTHR13947">
    <property type="entry name" value="GNAT FAMILY N-ACETYLTRANSFERASE"/>
    <property type="match status" value="1"/>
</dbReference>
<sequence length="186" mass="21100">MAPIAQDADSPPTIELHQYLPQDRAAVVELFRDGMMHYTNEGDPQYSVWENYVKSSMESDLADIEGVYLSNGGNFWVALATSSDDDQKIVRTLAIEKKQLGGVGELMRVSVHSAFHRFGIGRLLLHHGETWARTNKFEKLILSNAKTMAPAHRFYTSLGYTHTKTTVFSHDPFFELTHFEKQLLQP</sequence>
<proteinExistence type="predicted"/>